<dbReference type="Proteomes" id="UP000594121">
    <property type="component" value="Chromosome"/>
</dbReference>
<dbReference type="PANTHER" id="PTHR35517">
    <property type="entry name" value="PROTEIN ARGININE N-METHYLTRANSFERASE SFM1"/>
    <property type="match status" value="1"/>
</dbReference>
<reference evidence="1 2" key="1">
    <citation type="submission" date="2020-10" db="EMBL/GenBank/DDBJ databases">
        <title>Thermofilum lucidum 3507LT sp. nov. a novel member of Thermofilaceae family isolated from Chile hot spring, and proposal of description order Thermofilales.</title>
        <authorList>
            <person name="Zayulina K.S."/>
            <person name="Elcheninov A.G."/>
            <person name="Toshchakov S.V."/>
            <person name="Kublanov I.V."/>
        </authorList>
    </citation>
    <scope>NUCLEOTIDE SEQUENCE [LARGE SCALE GENOMIC DNA]</scope>
    <source>
        <strain evidence="1 2">3507LT</strain>
    </source>
</reference>
<dbReference type="EMBL" id="CP062310">
    <property type="protein sequence ID" value="QOJ78308.1"/>
    <property type="molecule type" value="Genomic_DNA"/>
</dbReference>
<dbReference type="PANTHER" id="PTHR35517:SF1">
    <property type="entry name" value="PROTEIN ARGININE N-METHYLTRANSFERASE SFM1"/>
    <property type="match status" value="1"/>
</dbReference>
<gene>
    <name evidence="1" type="ORF">IG193_05955</name>
</gene>
<dbReference type="GeneID" id="59149421"/>
<dbReference type="Pfam" id="PF04252">
    <property type="entry name" value="SFM1-like"/>
    <property type="match status" value="1"/>
</dbReference>
<name>A0A7L9FET0_9CREN</name>
<dbReference type="KEGG" id="thel:IG193_05955"/>
<protein>
    <submittedName>
        <fullName evidence="1">Uncharacterized protein</fullName>
    </submittedName>
</protein>
<dbReference type="AlphaFoldDB" id="A0A7L9FET0"/>
<dbReference type="InParanoid" id="A0A7L9FET0"/>
<sequence length="213" mass="24079">MTETFFAVEILEPFVSKWMFIELAHASRIVGRDRLWVFNVRRECEAEVLASIASRVERMSIVSLGEELSKEFNTLVLDPSASQPLSPRDFTGRTLVVVGGIMGDHPPRGRTRRELTEKLTGRCLERSIGRGQFTIDGAIYVAYKVSRGATLEELSVRNGLRLKHGDVEVYLPYSYPVERGSVVISEEEVRYILEELEEDEARATREGKLPSVC</sequence>
<accession>A0A7L9FET0</accession>
<keyword evidence="2" id="KW-1185">Reference proteome</keyword>
<dbReference type="InterPro" id="IPR007364">
    <property type="entry name" value="SFM1-like"/>
</dbReference>
<dbReference type="RefSeq" id="WP_192818280.1">
    <property type="nucleotide sequence ID" value="NZ_CP062310.1"/>
</dbReference>
<evidence type="ECO:0000313" key="1">
    <source>
        <dbReference type="EMBL" id="QOJ78308.1"/>
    </source>
</evidence>
<organism evidence="1 2">
    <name type="scientific">Infirmifilum lucidum</name>
    <dbReference type="NCBI Taxonomy" id="2776706"/>
    <lineage>
        <taxon>Archaea</taxon>
        <taxon>Thermoproteota</taxon>
        <taxon>Thermoprotei</taxon>
        <taxon>Thermofilales</taxon>
        <taxon>Thermofilaceae</taxon>
        <taxon>Infirmifilum</taxon>
    </lineage>
</organism>
<proteinExistence type="predicted"/>
<evidence type="ECO:0000313" key="2">
    <source>
        <dbReference type="Proteomes" id="UP000594121"/>
    </source>
</evidence>
<dbReference type="GO" id="GO:0035241">
    <property type="term" value="F:protein-arginine omega-N monomethyltransferase activity"/>
    <property type="evidence" value="ECO:0007669"/>
    <property type="project" value="TreeGrafter"/>
</dbReference>